<comment type="caution">
    <text evidence="2">The sequence shown here is derived from an EMBL/GenBank/DDBJ whole genome shotgun (WGS) entry which is preliminary data.</text>
</comment>
<name>A0A561BE10_9BURK</name>
<dbReference type="PANTHER" id="PTHR42779">
    <property type="entry name" value="PROTEIN YNJB"/>
    <property type="match status" value="1"/>
</dbReference>
<dbReference type="Proteomes" id="UP000319722">
    <property type="component" value="Unassembled WGS sequence"/>
</dbReference>
<dbReference type="InterPro" id="IPR006059">
    <property type="entry name" value="SBP"/>
</dbReference>
<dbReference type="Gene3D" id="3.40.190.10">
    <property type="entry name" value="Periplasmic binding protein-like II"/>
    <property type="match status" value="2"/>
</dbReference>
<accession>A0A561BE10</accession>
<dbReference type="RefSeq" id="WP_145746356.1">
    <property type="nucleotide sequence ID" value="NZ_VIVL01000010.1"/>
</dbReference>
<evidence type="ECO:0000313" key="3">
    <source>
        <dbReference type="Proteomes" id="UP000319722"/>
    </source>
</evidence>
<evidence type="ECO:0000313" key="2">
    <source>
        <dbReference type="EMBL" id="TWD77131.1"/>
    </source>
</evidence>
<dbReference type="AlphaFoldDB" id="A0A561BE10"/>
<reference evidence="2 3" key="1">
    <citation type="submission" date="2019-06" db="EMBL/GenBank/DDBJ databases">
        <title>Sorghum-associated microbial communities from plants grown in Nebraska, USA.</title>
        <authorList>
            <person name="Schachtman D."/>
        </authorList>
    </citation>
    <scope>NUCLEOTIDE SEQUENCE [LARGE SCALE GENOMIC DNA]</scope>
    <source>
        <strain evidence="2 3">T529</strain>
    </source>
</reference>
<sequence length="396" mass="43595">MCQVSFSRHRHAIIAAVLGAASCAGIGLVQAQELPKSPVVINVIDAAGNLALTQGAFEAYQAQNPKLVSKFTFTKAPAPEIPAKIKAMQNAGRSDIDMIIVGTDALAAGLEMNLWVKLFPDYAAKFPKLQENYLPNAYKMHALAKDHGLAIVFMPAGPLVEFNPDKVKTPPTTPQDLLAWCKANPNKLIYARPANSGPGRTFLMGLPYLLGDKNPADPINGWDKTWAYLKELDTCIEYYPTGTAAVMKELGEGSRDMTLTVTGWDINPRALGIVPKNFQVLPFKGMTWVNDAHYIVIPKGVPPEKQAVVLDLMAFLLKPQQQAMTYDKGYFYPGPAVKDVPLSLAPKDSQDVIKEFGRPDYDKWLAQFPHAVPLETKAMVDAFRRWDQDIGTRKTK</sequence>
<gene>
    <name evidence="2" type="ORF">FB547_11093</name>
</gene>
<dbReference type="PANTHER" id="PTHR42779:SF1">
    <property type="entry name" value="PROTEIN YNJB"/>
    <property type="match status" value="1"/>
</dbReference>
<dbReference type="OrthoDB" id="3239593at2"/>
<dbReference type="EMBL" id="VIVL01000010">
    <property type="protein sequence ID" value="TWD77131.1"/>
    <property type="molecule type" value="Genomic_DNA"/>
</dbReference>
<protein>
    <submittedName>
        <fullName evidence="2">Putative spermidine/putrescine transport system substrate-binding protein</fullName>
    </submittedName>
</protein>
<organism evidence="2 3">
    <name type="scientific">Variovorax beijingensis</name>
    <dbReference type="NCBI Taxonomy" id="2496117"/>
    <lineage>
        <taxon>Bacteria</taxon>
        <taxon>Pseudomonadati</taxon>
        <taxon>Pseudomonadota</taxon>
        <taxon>Betaproteobacteria</taxon>
        <taxon>Burkholderiales</taxon>
        <taxon>Comamonadaceae</taxon>
        <taxon>Variovorax</taxon>
    </lineage>
</organism>
<keyword evidence="1" id="KW-0732">Signal</keyword>
<feature type="chain" id="PRO_5021868211" evidence="1">
    <location>
        <begin position="32"/>
        <end position="396"/>
    </location>
</feature>
<proteinExistence type="predicted"/>
<evidence type="ECO:0000256" key="1">
    <source>
        <dbReference type="SAM" id="SignalP"/>
    </source>
</evidence>
<dbReference type="Pfam" id="PF13416">
    <property type="entry name" value="SBP_bac_8"/>
    <property type="match status" value="1"/>
</dbReference>
<feature type="signal peptide" evidence="1">
    <location>
        <begin position="1"/>
        <end position="31"/>
    </location>
</feature>
<dbReference type="SUPFAM" id="SSF53850">
    <property type="entry name" value="Periplasmic binding protein-like II"/>
    <property type="match status" value="1"/>
</dbReference>